<dbReference type="AlphaFoldDB" id="A0A9Q3IKD8"/>
<dbReference type="EMBL" id="AVOT02048859">
    <property type="protein sequence ID" value="MBW0544047.1"/>
    <property type="molecule type" value="Genomic_DNA"/>
</dbReference>
<protein>
    <submittedName>
        <fullName evidence="1">Uncharacterized protein</fullName>
    </submittedName>
</protein>
<evidence type="ECO:0000313" key="1">
    <source>
        <dbReference type="EMBL" id="MBW0544047.1"/>
    </source>
</evidence>
<organism evidence="1 2">
    <name type="scientific">Austropuccinia psidii MF-1</name>
    <dbReference type="NCBI Taxonomy" id="1389203"/>
    <lineage>
        <taxon>Eukaryota</taxon>
        <taxon>Fungi</taxon>
        <taxon>Dikarya</taxon>
        <taxon>Basidiomycota</taxon>
        <taxon>Pucciniomycotina</taxon>
        <taxon>Pucciniomycetes</taxon>
        <taxon>Pucciniales</taxon>
        <taxon>Sphaerophragmiaceae</taxon>
        <taxon>Austropuccinia</taxon>
    </lineage>
</organism>
<name>A0A9Q3IKD8_9BASI</name>
<proteinExistence type="predicted"/>
<comment type="caution">
    <text evidence="1">The sequence shown here is derived from an EMBL/GenBank/DDBJ whole genome shotgun (WGS) entry which is preliminary data.</text>
</comment>
<reference evidence="1" key="1">
    <citation type="submission" date="2021-03" db="EMBL/GenBank/DDBJ databases">
        <title>Draft genome sequence of rust myrtle Austropuccinia psidii MF-1, a brazilian biotype.</title>
        <authorList>
            <person name="Quecine M.C."/>
            <person name="Pachon D.M.R."/>
            <person name="Bonatelli M.L."/>
            <person name="Correr F.H."/>
            <person name="Franceschini L.M."/>
            <person name="Leite T.F."/>
            <person name="Margarido G.R.A."/>
            <person name="Almeida C.A."/>
            <person name="Ferrarezi J.A."/>
            <person name="Labate C.A."/>
        </authorList>
    </citation>
    <scope>NUCLEOTIDE SEQUENCE</scope>
    <source>
        <strain evidence="1">MF-1</strain>
    </source>
</reference>
<dbReference type="Proteomes" id="UP000765509">
    <property type="component" value="Unassembled WGS sequence"/>
</dbReference>
<keyword evidence="2" id="KW-1185">Reference proteome</keyword>
<accession>A0A9Q3IKD8</accession>
<evidence type="ECO:0000313" key="2">
    <source>
        <dbReference type="Proteomes" id="UP000765509"/>
    </source>
</evidence>
<gene>
    <name evidence="1" type="ORF">O181_083762</name>
</gene>
<dbReference type="OrthoDB" id="3064439at2759"/>
<sequence length="127" mass="14448">MEDSFSNSKDKWEKSHATPYFKVGNLVLVFTTGFNNIKGFKKLKDCFEGHFVIKALHGENSVDVELSEQLSNKHPTFAVSLMKPSKSDDSEKILLRHKASLNIPPVQSSDTKKITKVLKERKLRTKK</sequence>